<name>A0ABW5VZT7_9MICO</name>
<dbReference type="EMBL" id="JBHUOG010000002">
    <property type="protein sequence ID" value="MFD2795833.1"/>
    <property type="molecule type" value="Genomic_DNA"/>
</dbReference>
<organism evidence="2 3">
    <name type="scientific">Promicromonospora vindobonensis</name>
    <dbReference type="NCBI Taxonomy" id="195748"/>
    <lineage>
        <taxon>Bacteria</taxon>
        <taxon>Bacillati</taxon>
        <taxon>Actinomycetota</taxon>
        <taxon>Actinomycetes</taxon>
        <taxon>Micrococcales</taxon>
        <taxon>Promicromonosporaceae</taxon>
        <taxon>Promicromonospora</taxon>
    </lineage>
</organism>
<dbReference type="SUPFAM" id="SSF51556">
    <property type="entry name" value="Metallo-dependent hydrolases"/>
    <property type="match status" value="1"/>
</dbReference>
<dbReference type="Gene3D" id="3.20.20.140">
    <property type="entry name" value="Metal-dependent hydrolases"/>
    <property type="match status" value="1"/>
</dbReference>
<accession>A0ABW5VZT7</accession>
<evidence type="ECO:0000313" key="3">
    <source>
        <dbReference type="Proteomes" id="UP001597479"/>
    </source>
</evidence>
<reference evidence="3" key="1">
    <citation type="journal article" date="2019" name="Int. J. Syst. Evol. Microbiol.">
        <title>The Global Catalogue of Microorganisms (GCM) 10K type strain sequencing project: providing services to taxonomists for standard genome sequencing and annotation.</title>
        <authorList>
            <consortium name="The Broad Institute Genomics Platform"/>
            <consortium name="The Broad Institute Genome Sequencing Center for Infectious Disease"/>
            <person name="Wu L."/>
            <person name="Ma J."/>
        </authorList>
    </citation>
    <scope>NUCLEOTIDE SEQUENCE [LARGE SCALE GENOMIC DNA]</scope>
    <source>
        <strain evidence="3">CCM 7044</strain>
    </source>
</reference>
<evidence type="ECO:0000256" key="1">
    <source>
        <dbReference type="ARBA" id="ARBA00023239"/>
    </source>
</evidence>
<keyword evidence="3" id="KW-1185">Reference proteome</keyword>
<gene>
    <name evidence="2" type="ORF">ACFS27_19890</name>
</gene>
<comment type="caution">
    <text evidence="2">The sequence shown here is derived from an EMBL/GenBank/DDBJ whole genome shotgun (WGS) entry which is preliminary data.</text>
</comment>
<protein>
    <submittedName>
        <fullName evidence="2">Amidohydrolase family protein</fullName>
    </submittedName>
</protein>
<evidence type="ECO:0000313" key="2">
    <source>
        <dbReference type="EMBL" id="MFD2795833.1"/>
    </source>
</evidence>
<sequence length="366" mass="40371">MSHVPEPAGAAHPTDPAVPDLRLVDWAPLPQVSVPATRVPRAAVPAVDVHNHLGRWLTTDWCAPDVAALLGMMNDAGIETVVNLDGLWGEELEANLDRYDRAHPGRFLTFCQVDWTLLRRSSGPREIQEQLRDSAARGARGLKVWKNVGLTVVGPDGELVLPDDQRVIDVLALAGDLGLPALVHVADPRAFFDPLDAHNERFDELAGQPDWSFADRDRYPSFDRLLDAFEALLVATPGTRYIGAHVGCVAEDLDRVERLLRAAPHLVVDIAGRLGELGRQPRRFRRFVENFPDRVLFGTDAFPLAREQLEVHFRFLETDDECFDYAPGEEVPPQGRWQISGAGLPTHLLPGLYAGNARRVLGLGGS</sequence>
<dbReference type="Proteomes" id="UP001597479">
    <property type="component" value="Unassembled WGS sequence"/>
</dbReference>
<keyword evidence="1" id="KW-0456">Lyase</keyword>
<dbReference type="InterPro" id="IPR032465">
    <property type="entry name" value="ACMSD"/>
</dbReference>
<dbReference type="InterPro" id="IPR032466">
    <property type="entry name" value="Metal_Hydrolase"/>
</dbReference>
<dbReference type="PANTHER" id="PTHR21240">
    <property type="entry name" value="2-AMINO-3-CARBOXYLMUCONATE-6-SEMIALDEHYDE DECARBOXYLASE"/>
    <property type="match status" value="1"/>
</dbReference>
<proteinExistence type="predicted"/>
<dbReference type="RefSeq" id="WP_377186360.1">
    <property type="nucleotide sequence ID" value="NZ_JBHUOG010000002.1"/>
</dbReference>
<dbReference type="PANTHER" id="PTHR21240:SF28">
    <property type="entry name" value="ISO-OROTATE DECARBOXYLASE (EUROFUNG)"/>
    <property type="match status" value="1"/>
</dbReference>